<protein>
    <recommendedName>
        <fullName evidence="3">RRM domain-containing protein</fullName>
    </recommendedName>
</protein>
<feature type="region of interest" description="Disordered" evidence="2">
    <location>
        <begin position="953"/>
        <end position="997"/>
    </location>
</feature>
<proteinExistence type="predicted"/>
<evidence type="ECO:0000313" key="4">
    <source>
        <dbReference type="EMBL" id="ETW41255.1"/>
    </source>
</evidence>
<feature type="compositionally biased region" description="Low complexity" evidence="2">
    <location>
        <begin position="649"/>
        <end position="661"/>
    </location>
</feature>
<dbReference type="EMBL" id="KI926060">
    <property type="protein sequence ID" value="ETW41255.1"/>
    <property type="molecule type" value="Genomic_DNA"/>
</dbReference>
<feature type="compositionally biased region" description="Low complexity" evidence="2">
    <location>
        <begin position="965"/>
        <end position="982"/>
    </location>
</feature>
<name>W4IDN2_PLAFA</name>
<sequence length="1993" mass="231851">MNKNTLTNNIHDKNYKYSKNRKASNDEMAYITNEEINMNNSHIGKEKNVDCNKDGTIFKLVDKNNNDMLLKDETKEFTSKSSNKDTVFLGEKGSRYLENTITNRIDTPLNRKNISSINNNNNNNNNGDTINFKNQVDNNSNIYNTAIYTNYDNGLGTRDDIYNNSCINNIDNSNSRNITNYIIRSNKIIKRKKNKIIYYNTTHNNRAITQKGYDIQEKYNSLDIVDKNKTEGVYNTDEINMECIENKLEDGYNNTNIWDKVNVSLSNCKLSEGENEKRSEEIYLNNFVSDKNDMNNTWDINNMNNNMMYSNNLGCEEKNYLVPNENHKRWTDEYNIDEMFIKKNDIEHINPDIIINNYKNNNIHKTTENIGNIKSNNNYINDRSTINGDKLKKLTNENIYHNEYNKNKSDDNTKYKNNRNYRNKYMNRKNNKNKTKNNANNNKSECINDGTNCSLYDSINSYNINNNNNNNNNNVENVTNIFKNTPFSHITMNENNIREDTSNIPVHTNKYLLMQKNVNDIINFNIAKNNSTNENNILVDNMNDNLKEKNDMPDDIDKFLFNQNESISMDGTKYIMNDLEKCKTCMEGEKEINDVIEHISEKEYIDTKKKKYSNKKKNHLPNLNSTIHTLKNNIYHNVDQKDEEKLGSNIINNTNSDINNNKMDENEHNNGNGNSNDNDNGNGNGNGNGNILGVHISQHNNLINNMNSIISNEYTYMNEPKDENNNVPYNYNVRNIEDSSSCRNNINNVNLFGNKTYINVPNNIVTKMFNDTNRSTTNNKNNMNNISQIYENNPSLNNSLVITKTNMQDSINSNMNIIHNNNNNNNNNGVYFFNGGNNCVNVNCTKNTSNEKDVFNSSVSKKTLNENMSIERPVILNNSQMLEAFIQGRLCLSCDSLDHPMPLCPNNSFVCPNCHNVSHRGNDCPMKCRFCLKYHMGISIMDCLKKARIQTEKNNSNHDKKDNHNSSCSTSNNNMNKINKNSKSNDEKVNIGPRFDISTRPDNSYGRSVYVSNLSEDISNIQLRDTINLHLDNGFVVNIDRQDGYAFVELSNLYSTFQLVQKTVSINFKKLKIQFKKTGQFLIPDNLSQSFGNMKNFNININMNSTNNHNNNNNNYNNNNYNNNNNNNSNNNNNNNNNNNCNNNNYNIVEYNNKKPLTGPSNTLSKNIPNHMINKSLSNKGTTFLNIPPNRSRQYNNRSANNKGNMGANKQYNNKNNNNNNNKKKTNSNVNINHTNKSNQINNIINNNNINNNNNNNNNINNINSNNNFNQYCSNNIMTVENSNTGKFTNTHLFNGDTFLENKNKNIYKSFHPKYSKNTPHLFNNQQKLFHATELQKVHQNSIEPREEVKKNDIKENIKKNYACSNSFDNEINKYHIPQKENNKMLTENNYQKNRNSYNVNTIMLDQNKKCKDNNLFGSVEYKINMENKNNFSNECNNSYDHNFIYNYNFSNDNKLPYKCSTSNNYNCPNNNNSQNDYNTTYNHGLSKVNENTDNSSIDIPFRNHDNKIISDYMNSNTNTTASGFCPNTLFRSNDISNKLMNQEVNIYMNISNEENRQINKSMRNETNKTTATITTTSDNIMNASFFNTMLYVKDDYVDKCDEGNNSTNWIGYPENAINNNSNDNINIINSKNNMDNMNNIIYKNPPRNYMNNEIIVNTLNNFPHENKNISPKYINEKENDEFEYNTHLNIKSILDDAIEINQNTIDYDQYNYYDNIPSFNNNDNNIDKYTIQNNVDQNAVTNYNTSNYNIQMKEENNYKENDLLYYTNFDKTNIKNEEHIYINKNIWKDKFDNCYNICNDMFFGNNDIYDIFSNFNSLKMYENNIANDNIMENIGKHVNIDNIMNETTMDHIENDGTIDPIENDVTIDHTDNNGEDNNIAYNDTYIFNNNIRFNNTRLNNDTFQNVEDWNKNKLSDILKKNENIMFDDNKDMTNENEQNKKDIDDLEILNIPYMKNMKDKELDAIEQDLERHIKALWNIRKIKIVKSYDVQK</sequence>
<dbReference type="Proteomes" id="UP000019114">
    <property type="component" value="Unassembled WGS sequence"/>
</dbReference>
<feature type="compositionally biased region" description="Basic residues" evidence="2">
    <location>
        <begin position="426"/>
        <end position="435"/>
    </location>
</feature>
<feature type="compositionally biased region" description="Polar residues" evidence="2">
    <location>
        <begin position="1159"/>
        <end position="1204"/>
    </location>
</feature>
<dbReference type="OrthoDB" id="433924at2759"/>
<feature type="compositionally biased region" description="Low complexity" evidence="2">
    <location>
        <begin position="1104"/>
        <end position="1151"/>
    </location>
</feature>
<feature type="region of interest" description="Disordered" evidence="2">
    <location>
        <begin position="426"/>
        <end position="447"/>
    </location>
</feature>
<feature type="region of interest" description="Disordered" evidence="2">
    <location>
        <begin position="1104"/>
        <end position="1228"/>
    </location>
</feature>
<reference evidence="4 5" key="2">
    <citation type="submission" date="2013-02" db="EMBL/GenBank/DDBJ databases">
        <title>The Genome Sequence of Plasmodium falciparum NF135/5.C10.</title>
        <authorList>
            <consortium name="The Broad Institute Genome Sequencing Platform"/>
            <consortium name="The Broad Institute Genome Sequencing Center for Infectious Disease"/>
            <person name="Neafsey D."/>
            <person name="Cheeseman I."/>
            <person name="Volkman S."/>
            <person name="Adams J."/>
            <person name="Walker B."/>
            <person name="Young S.K."/>
            <person name="Zeng Q."/>
            <person name="Gargeya S."/>
            <person name="Fitzgerald M."/>
            <person name="Haas B."/>
            <person name="Abouelleil A."/>
            <person name="Alvarado L."/>
            <person name="Arachchi H.M."/>
            <person name="Berlin A.M."/>
            <person name="Chapman S.B."/>
            <person name="Dewar J."/>
            <person name="Goldberg J."/>
            <person name="Griggs A."/>
            <person name="Gujja S."/>
            <person name="Hansen M."/>
            <person name="Howarth C."/>
            <person name="Imamovic A."/>
            <person name="Larimer J."/>
            <person name="McCowan C."/>
            <person name="Murphy C."/>
            <person name="Neiman D."/>
            <person name="Pearson M."/>
            <person name="Priest M."/>
            <person name="Roberts A."/>
            <person name="Saif S."/>
            <person name="Shea T."/>
            <person name="Sisk P."/>
            <person name="Sykes S."/>
            <person name="Wortman J."/>
            <person name="Nusbaum C."/>
            <person name="Birren B."/>
        </authorList>
    </citation>
    <scope>NUCLEOTIDE SEQUENCE [LARGE SCALE GENOMIC DNA]</scope>
    <source>
        <strain evidence="4 5">NF135/5.C10</strain>
    </source>
</reference>
<dbReference type="PANTHER" id="PTHR31804:SF2">
    <property type="entry name" value="CUE DOMAIN-CONTAINING PROTEIN-RELATED"/>
    <property type="match status" value="1"/>
</dbReference>
<keyword evidence="1" id="KW-0694">RNA-binding</keyword>
<feature type="compositionally biased region" description="Low complexity" evidence="2">
    <location>
        <begin position="1205"/>
        <end position="1228"/>
    </location>
</feature>
<organism evidence="4 5">
    <name type="scientific">Plasmodium falciparum NF135/5.C10</name>
    <dbReference type="NCBI Taxonomy" id="1036726"/>
    <lineage>
        <taxon>Eukaryota</taxon>
        <taxon>Sar</taxon>
        <taxon>Alveolata</taxon>
        <taxon>Apicomplexa</taxon>
        <taxon>Aconoidasida</taxon>
        <taxon>Haemosporida</taxon>
        <taxon>Plasmodiidae</taxon>
        <taxon>Plasmodium</taxon>
        <taxon>Plasmodium (Laverania)</taxon>
    </lineage>
</organism>
<dbReference type="PANTHER" id="PTHR31804">
    <property type="entry name" value="MEDIATOR OF RNA POLYMERASE II TRANSCRIPTION SUBUNIT 15"/>
    <property type="match status" value="1"/>
</dbReference>
<feature type="region of interest" description="Disordered" evidence="2">
    <location>
        <begin position="649"/>
        <end position="690"/>
    </location>
</feature>
<feature type="compositionally biased region" description="Low complexity" evidence="2">
    <location>
        <begin position="669"/>
        <end position="681"/>
    </location>
</feature>
<dbReference type="GO" id="GO:0003723">
    <property type="term" value="F:RNA binding"/>
    <property type="evidence" value="ECO:0007669"/>
    <property type="project" value="UniProtKB-UniRule"/>
</dbReference>
<evidence type="ECO:0000259" key="3">
    <source>
        <dbReference type="PROSITE" id="PS50102"/>
    </source>
</evidence>
<feature type="domain" description="RRM" evidence="3">
    <location>
        <begin position="1007"/>
        <end position="1078"/>
    </location>
</feature>
<gene>
    <name evidence="4" type="ORF">PFNF135_04240</name>
</gene>
<evidence type="ECO:0000256" key="2">
    <source>
        <dbReference type="SAM" id="MobiDB-lite"/>
    </source>
</evidence>
<feature type="compositionally biased region" description="Basic and acidic residues" evidence="2">
    <location>
        <begin position="953"/>
        <end position="964"/>
    </location>
</feature>
<accession>W4IDN2</accession>
<dbReference type="InterPro" id="IPR000504">
    <property type="entry name" value="RRM_dom"/>
</dbReference>
<reference evidence="4 5" key="1">
    <citation type="submission" date="2013-02" db="EMBL/GenBank/DDBJ databases">
        <title>The Genome Annotation of Plasmodium falciparum NF135/5.C10.</title>
        <authorList>
            <consortium name="The Broad Institute Genome Sequencing Platform"/>
            <consortium name="The Broad Institute Genome Sequencing Center for Infectious Disease"/>
            <person name="Neafsey D."/>
            <person name="Hoffman S."/>
            <person name="Volkman S."/>
            <person name="Rosenthal P."/>
            <person name="Walker B."/>
            <person name="Young S.K."/>
            <person name="Zeng Q."/>
            <person name="Gargeya S."/>
            <person name="Fitzgerald M."/>
            <person name="Haas B."/>
            <person name="Abouelleil A."/>
            <person name="Allen A.W."/>
            <person name="Alvarado L."/>
            <person name="Arachchi H.M."/>
            <person name="Berlin A.M."/>
            <person name="Chapman S.B."/>
            <person name="Gainer-Dewar J."/>
            <person name="Goldberg J."/>
            <person name="Griggs A."/>
            <person name="Gujja S."/>
            <person name="Hansen M."/>
            <person name="Howarth C."/>
            <person name="Imamovic A."/>
            <person name="Ireland A."/>
            <person name="Larimer J."/>
            <person name="McCowan C."/>
            <person name="Murphy C."/>
            <person name="Pearson M."/>
            <person name="Poon T.W."/>
            <person name="Priest M."/>
            <person name="Roberts A."/>
            <person name="Saif S."/>
            <person name="Shea T."/>
            <person name="Sisk P."/>
            <person name="Sykes S."/>
            <person name="Wortman J."/>
            <person name="Nusbaum C."/>
            <person name="Birren B."/>
        </authorList>
    </citation>
    <scope>NUCLEOTIDE SEQUENCE [LARGE SCALE GENOMIC DNA]</scope>
    <source>
        <strain evidence="4 5">NF135/5.C10</strain>
    </source>
</reference>
<evidence type="ECO:0000313" key="5">
    <source>
        <dbReference type="Proteomes" id="UP000019114"/>
    </source>
</evidence>
<evidence type="ECO:0000256" key="1">
    <source>
        <dbReference type="PROSITE-ProRule" id="PRU00176"/>
    </source>
</evidence>
<dbReference type="PROSITE" id="PS50102">
    <property type="entry name" value="RRM"/>
    <property type="match status" value="1"/>
</dbReference>